<dbReference type="PANTHER" id="PTHR10366">
    <property type="entry name" value="NAD DEPENDENT EPIMERASE/DEHYDRATASE"/>
    <property type="match status" value="1"/>
</dbReference>
<feature type="domain" description="NAD-dependent epimerase/dehydratase" evidence="3">
    <location>
        <begin position="8"/>
        <end position="238"/>
    </location>
</feature>
<evidence type="ECO:0000256" key="2">
    <source>
        <dbReference type="ARBA" id="ARBA00023445"/>
    </source>
</evidence>
<gene>
    <name evidence="4" type="ORF">Aco03nite_074400</name>
</gene>
<dbReference type="InterPro" id="IPR001509">
    <property type="entry name" value="Epimerase_deHydtase"/>
</dbReference>
<reference evidence="4 5" key="1">
    <citation type="submission" date="2021-01" db="EMBL/GenBank/DDBJ databases">
        <title>Whole genome shotgun sequence of Actinoplanes couchii NBRC 106145.</title>
        <authorList>
            <person name="Komaki H."/>
            <person name="Tamura T."/>
        </authorList>
    </citation>
    <scope>NUCLEOTIDE SEQUENCE [LARGE SCALE GENOMIC DNA]</scope>
    <source>
        <strain evidence="4 5">NBRC 106145</strain>
    </source>
</reference>
<name>A0ABQ3XKK7_9ACTN</name>
<dbReference type="Proteomes" id="UP000612282">
    <property type="component" value="Unassembled WGS sequence"/>
</dbReference>
<protein>
    <submittedName>
        <fullName evidence="4">Dihydroflavonol-4-reductase</fullName>
    </submittedName>
</protein>
<dbReference type="SUPFAM" id="SSF51735">
    <property type="entry name" value="NAD(P)-binding Rossmann-fold domains"/>
    <property type="match status" value="1"/>
</dbReference>
<dbReference type="InterPro" id="IPR036291">
    <property type="entry name" value="NAD(P)-bd_dom_sf"/>
</dbReference>
<accession>A0ABQ3XKK7</accession>
<dbReference type="RefSeq" id="WP_203804664.1">
    <property type="nucleotide sequence ID" value="NZ_BAAAQE010000094.1"/>
</dbReference>
<dbReference type="InterPro" id="IPR050425">
    <property type="entry name" value="NAD(P)_dehydrat-like"/>
</dbReference>
<evidence type="ECO:0000256" key="1">
    <source>
        <dbReference type="ARBA" id="ARBA00023002"/>
    </source>
</evidence>
<evidence type="ECO:0000313" key="4">
    <source>
        <dbReference type="EMBL" id="GID59036.1"/>
    </source>
</evidence>
<organism evidence="4 5">
    <name type="scientific">Actinoplanes couchii</name>
    <dbReference type="NCBI Taxonomy" id="403638"/>
    <lineage>
        <taxon>Bacteria</taxon>
        <taxon>Bacillati</taxon>
        <taxon>Actinomycetota</taxon>
        <taxon>Actinomycetes</taxon>
        <taxon>Micromonosporales</taxon>
        <taxon>Micromonosporaceae</taxon>
        <taxon>Actinoplanes</taxon>
    </lineage>
</organism>
<dbReference type="Gene3D" id="3.40.50.720">
    <property type="entry name" value="NAD(P)-binding Rossmann-like Domain"/>
    <property type="match status" value="1"/>
</dbReference>
<comment type="similarity">
    <text evidence="2">Belongs to the NAD(P)-dependent epimerase/dehydratase family. Dihydroflavonol-4-reductase subfamily.</text>
</comment>
<evidence type="ECO:0000313" key="5">
    <source>
        <dbReference type="Proteomes" id="UP000612282"/>
    </source>
</evidence>
<dbReference type="Pfam" id="PF01370">
    <property type="entry name" value="Epimerase"/>
    <property type="match status" value="1"/>
</dbReference>
<proteinExistence type="inferred from homology"/>
<comment type="caution">
    <text evidence="4">The sequence shown here is derived from an EMBL/GenBank/DDBJ whole genome shotgun (WGS) entry which is preliminary data.</text>
</comment>
<keyword evidence="1" id="KW-0560">Oxidoreductase</keyword>
<dbReference type="EMBL" id="BOMG01000094">
    <property type="protein sequence ID" value="GID59036.1"/>
    <property type="molecule type" value="Genomic_DNA"/>
</dbReference>
<sequence length="326" mass="34957">MTTNDTIVLVTGATGHVGGHAVDRLLRDGFRVRAVVRDPGQEAAVRGRAPHAGQRLEVVAAELVADDGWDKAMSGVRYVWHHASPFPGGQPRTNDEVIVPARDGTVRVLAAARDAGVERVVLTSSYAAVGYTLKPGGHYDESDWTDPDDDLSAYVRSKVAAERAAWTFVRDHGGPELAVINPTGIFGPLLDARLSASTGLVKAFLDGTMPVVPRMYFGVVDVRDVVDLHLRAMTDPGAAGQRFLAVGGPAISFHEMSRLVGREVVELTDEQVREGARTDPALREAARLGGRIPVISNDKARRVLGWQPRPVERTITDTAASLLALG</sequence>
<dbReference type="PANTHER" id="PTHR10366:SF564">
    <property type="entry name" value="STEROL-4-ALPHA-CARBOXYLATE 3-DEHYDROGENASE, DECARBOXYLATING"/>
    <property type="match status" value="1"/>
</dbReference>
<keyword evidence="5" id="KW-1185">Reference proteome</keyword>
<evidence type="ECO:0000259" key="3">
    <source>
        <dbReference type="Pfam" id="PF01370"/>
    </source>
</evidence>